<sequence length="524" mass="58729">MSVVFTQTLGVDYTPKYLFVSGDCQRGTGKSRHVMKEFLRKRDSIRRQKQLASRSKSRVLPWLRREDMEQSASQTLGSVADAALSSDSLSDTSSRPSSPQHSQWTGGSVMADSHASPTFSSPGSNLELGGLSETATNTSHTRGDLVTNLYTGVISRLHETTESRKYISPASAMANHIMARPVSSRILLAISSLTRDIERGHRGPSSDTLALVVDGISLLQQEIQRPEAVSDDAILTVLNLWAYEVTLSMGFPTENQNFPKSLTHNIQTHLNGLQRSIKCFGGMQNLSSETLWLLAWCVSTMPGYWPIDNRMTEPAVNNTRPAQSGADSYHFLTRLFDTLSNIQRQMSAPDSLSSILNEPSFSSLRKTLLRMNMMRRKLADEITPMGRLRKVVALTATLLFVFDVLLGGTDRAHQEARDRRKELLRAQRRLIDHHLEELGSPQKVWSVLMTQQEEPELQLHPRAWSIVEMVNVVKHLNVPTIDALSQLLLGYLLPETREHSRGDYRYERLLVQIHFELDGLAGLS</sequence>
<evidence type="ECO:0000256" key="1">
    <source>
        <dbReference type="SAM" id="MobiDB-lite"/>
    </source>
</evidence>
<dbReference type="Proteomes" id="UP000054266">
    <property type="component" value="Unassembled WGS sequence"/>
</dbReference>
<feature type="compositionally biased region" description="Polar residues" evidence="1">
    <location>
        <begin position="115"/>
        <end position="124"/>
    </location>
</feature>
<evidence type="ECO:0000313" key="3">
    <source>
        <dbReference type="Proteomes" id="UP000054266"/>
    </source>
</evidence>
<keyword evidence="3" id="KW-1185">Reference proteome</keyword>
<dbReference type="AlphaFoldDB" id="A0A0D2F3I0"/>
<dbReference type="STRING" id="5601.A0A0D2F3I0"/>
<reference evidence="2 3" key="1">
    <citation type="submission" date="2015-01" db="EMBL/GenBank/DDBJ databases">
        <title>The Genome Sequence of Capronia semiimmersa CBS27337.</title>
        <authorList>
            <consortium name="The Broad Institute Genomics Platform"/>
            <person name="Cuomo C."/>
            <person name="de Hoog S."/>
            <person name="Gorbushina A."/>
            <person name="Stielow B."/>
            <person name="Teixiera M."/>
            <person name="Abouelleil A."/>
            <person name="Chapman S.B."/>
            <person name="Priest M."/>
            <person name="Young S.K."/>
            <person name="Wortman J."/>
            <person name="Nusbaum C."/>
            <person name="Birren B."/>
        </authorList>
    </citation>
    <scope>NUCLEOTIDE SEQUENCE [LARGE SCALE GENOMIC DNA]</scope>
    <source>
        <strain evidence="2 3">CBS 27337</strain>
    </source>
</reference>
<feature type="compositionally biased region" description="Low complexity" evidence="1">
    <location>
        <begin position="82"/>
        <end position="98"/>
    </location>
</feature>
<proteinExistence type="predicted"/>
<accession>A0A0D2F3I0</accession>
<name>A0A0D2F3I0_9EURO</name>
<gene>
    <name evidence="2" type="ORF">PV04_10616</name>
</gene>
<dbReference type="EMBL" id="KN846963">
    <property type="protein sequence ID" value="KIW62443.1"/>
    <property type="molecule type" value="Genomic_DNA"/>
</dbReference>
<protein>
    <submittedName>
        <fullName evidence="2">Uncharacterized protein</fullName>
    </submittedName>
</protein>
<feature type="region of interest" description="Disordered" evidence="1">
    <location>
        <begin position="82"/>
        <end position="139"/>
    </location>
</feature>
<evidence type="ECO:0000313" key="2">
    <source>
        <dbReference type="EMBL" id="KIW62443.1"/>
    </source>
</evidence>
<organism evidence="2 3">
    <name type="scientific">Phialophora macrospora</name>
    <dbReference type="NCBI Taxonomy" id="1851006"/>
    <lineage>
        <taxon>Eukaryota</taxon>
        <taxon>Fungi</taxon>
        <taxon>Dikarya</taxon>
        <taxon>Ascomycota</taxon>
        <taxon>Pezizomycotina</taxon>
        <taxon>Eurotiomycetes</taxon>
        <taxon>Chaetothyriomycetidae</taxon>
        <taxon>Chaetothyriales</taxon>
        <taxon>Herpotrichiellaceae</taxon>
        <taxon>Phialophora</taxon>
    </lineage>
</organism>
<dbReference type="HOGENOM" id="CLU_039855_0_0_1"/>